<evidence type="ECO:0000256" key="1">
    <source>
        <dbReference type="ARBA" id="ARBA00010457"/>
    </source>
</evidence>
<feature type="chain" id="PRO_5047516656" evidence="3">
    <location>
        <begin position="22"/>
        <end position="169"/>
    </location>
</feature>
<dbReference type="PRINTS" id="PR00068">
    <property type="entry name" value="CUZNDISMTASE"/>
</dbReference>
<dbReference type="SUPFAM" id="SSF49329">
    <property type="entry name" value="Cu,Zn superoxide dismutase-like"/>
    <property type="match status" value="1"/>
</dbReference>
<sequence>MAGRLVAAFAAAAFFGSGATAQETTATAKFIGADGAEVGTATLTATPAGVLVEAEVSGLPAGQWVGFHFHENGTCDHQSGHESAGGHFNPQGKEHGYRSAGGPHAGDMPNQYVDAEGVLRAQAFNTFVSLDQGANSVKGKSLMIHGGSDDYQSQPSGKAGDRLACAVIQ</sequence>
<evidence type="ECO:0000313" key="6">
    <source>
        <dbReference type="Proteomes" id="UP000606921"/>
    </source>
</evidence>
<feature type="region of interest" description="Disordered" evidence="2">
    <location>
        <begin position="77"/>
        <end position="110"/>
    </location>
</feature>
<dbReference type="InterPro" id="IPR036423">
    <property type="entry name" value="SOD-like_Cu/Zn_dom_sf"/>
</dbReference>
<dbReference type="Gene3D" id="2.60.40.200">
    <property type="entry name" value="Superoxide dismutase, copper/zinc binding domain"/>
    <property type="match status" value="1"/>
</dbReference>
<evidence type="ECO:0000256" key="2">
    <source>
        <dbReference type="SAM" id="MobiDB-lite"/>
    </source>
</evidence>
<gene>
    <name evidence="5" type="ORF">REJC140_00773</name>
</gene>
<dbReference type="Proteomes" id="UP000606921">
    <property type="component" value="Unassembled WGS sequence"/>
</dbReference>
<comment type="similarity">
    <text evidence="1">Belongs to the Cu-Zn superoxide dismutase family.</text>
</comment>
<dbReference type="InterPro" id="IPR024134">
    <property type="entry name" value="SOD_Cu/Zn_/chaperone"/>
</dbReference>
<reference evidence="5 6" key="1">
    <citation type="submission" date="2020-11" db="EMBL/GenBank/DDBJ databases">
        <authorList>
            <person name="Lassalle F."/>
        </authorList>
    </citation>
    <scope>NUCLEOTIDE SEQUENCE [LARGE SCALE GENOMIC DNA]</scope>
    <source>
        <strain evidence="5 6">JC140</strain>
    </source>
</reference>
<dbReference type="RefSeq" id="WP_142519640.1">
    <property type="nucleotide sequence ID" value="NZ_CABFWF030000012.1"/>
</dbReference>
<evidence type="ECO:0000256" key="3">
    <source>
        <dbReference type="SAM" id="SignalP"/>
    </source>
</evidence>
<keyword evidence="3" id="KW-0732">Signal</keyword>
<dbReference type="EMBL" id="CABFWF030000012">
    <property type="protein sequence ID" value="CAD7039619.1"/>
    <property type="molecule type" value="Genomic_DNA"/>
</dbReference>
<dbReference type="Pfam" id="PF00080">
    <property type="entry name" value="Sod_Cu"/>
    <property type="match status" value="1"/>
</dbReference>
<keyword evidence="6" id="KW-1185">Reference proteome</keyword>
<dbReference type="PANTHER" id="PTHR10003">
    <property type="entry name" value="SUPEROXIDE DISMUTASE CU-ZN -RELATED"/>
    <property type="match status" value="1"/>
</dbReference>
<accession>A0ABN7JQ77</accession>
<organism evidence="5 6">
    <name type="scientific">Pseudorhizobium endolithicum</name>
    <dbReference type="NCBI Taxonomy" id="1191678"/>
    <lineage>
        <taxon>Bacteria</taxon>
        <taxon>Pseudomonadati</taxon>
        <taxon>Pseudomonadota</taxon>
        <taxon>Alphaproteobacteria</taxon>
        <taxon>Hyphomicrobiales</taxon>
        <taxon>Rhizobiaceae</taxon>
        <taxon>Rhizobium/Agrobacterium group</taxon>
        <taxon>Pseudorhizobium</taxon>
    </lineage>
</organism>
<protein>
    <submittedName>
        <fullName evidence="5">Superoxide dismutase family protein</fullName>
    </submittedName>
</protein>
<dbReference type="InterPro" id="IPR001424">
    <property type="entry name" value="SOD_Cu_Zn_dom"/>
</dbReference>
<evidence type="ECO:0000313" key="5">
    <source>
        <dbReference type="EMBL" id="CAD7039619.1"/>
    </source>
</evidence>
<name>A0ABN7JQ77_9HYPH</name>
<dbReference type="CDD" id="cd00305">
    <property type="entry name" value="Cu-Zn_Superoxide_Dismutase"/>
    <property type="match status" value="1"/>
</dbReference>
<feature type="domain" description="Superoxide dismutase copper/zinc binding" evidence="4">
    <location>
        <begin position="39"/>
        <end position="168"/>
    </location>
</feature>
<comment type="caution">
    <text evidence="5">The sequence shown here is derived from an EMBL/GenBank/DDBJ whole genome shotgun (WGS) entry which is preliminary data.</text>
</comment>
<feature type="signal peptide" evidence="3">
    <location>
        <begin position="1"/>
        <end position="21"/>
    </location>
</feature>
<evidence type="ECO:0000259" key="4">
    <source>
        <dbReference type="Pfam" id="PF00080"/>
    </source>
</evidence>
<proteinExistence type="inferred from homology"/>